<dbReference type="Pfam" id="PF03473">
    <property type="entry name" value="MOSC"/>
    <property type="match status" value="1"/>
</dbReference>
<accession>B7GBA0</accession>
<dbReference type="EMBL" id="CM000625">
    <property type="protein sequence ID" value="EEC44081.1"/>
    <property type="molecule type" value="Genomic_DNA"/>
</dbReference>
<dbReference type="GeneID" id="7198268"/>
<dbReference type="PaxDb" id="2850-Phatr40382"/>
<dbReference type="GO" id="GO:0003824">
    <property type="term" value="F:catalytic activity"/>
    <property type="evidence" value="ECO:0007669"/>
    <property type="project" value="InterPro"/>
</dbReference>
<evidence type="ECO:0000313" key="3">
    <source>
        <dbReference type="Proteomes" id="UP000000759"/>
    </source>
</evidence>
<keyword evidence="3" id="KW-1185">Reference proteome</keyword>
<dbReference type="Gene3D" id="2.40.33.20">
    <property type="entry name" value="PK beta-barrel domain-like"/>
    <property type="match status" value="1"/>
</dbReference>
<dbReference type="Proteomes" id="UP000000759">
    <property type="component" value="Chromosome 23"/>
</dbReference>
<dbReference type="InterPro" id="IPR011037">
    <property type="entry name" value="Pyrv_Knase-like_insert_dom_sf"/>
</dbReference>
<dbReference type="RefSeq" id="XP_002184332.1">
    <property type="nucleotide sequence ID" value="XM_002184296.1"/>
</dbReference>
<evidence type="ECO:0000259" key="1">
    <source>
        <dbReference type="PROSITE" id="PS51340"/>
    </source>
</evidence>
<organism evidence="2 3">
    <name type="scientific">Phaeodactylum tricornutum (strain CCAP 1055/1)</name>
    <dbReference type="NCBI Taxonomy" id="556484"/>
    <lineage>
        <taxon>Eukaryota</taxon>
        <taxon>Sar</taxon>
        <taxon>Stramenopiles</taxon>
        <taxon>Ochrophyta</taxon>
        <taxon>Bacillariophyta</taxon>
        <taxon>Bacillariophyceae</taxon>
        <taxon>Bacillariophycidae</taxon>
        <taxon>Naviculales</taxon>
        <taxon>Phaeodactylaceae</taxon>
        <taxon>Phaeodactylum</taxon>
    </lineage>
</organism>
<dbReference type="GO" id="GO:0030170">
    <property type="term" value="F:pyridoxal phosphate binding"/>
    <property type="evidence" value="ECO:0007669"/>
    <property type="project" value="InterPro"/>
</dbReference>
<reference evidence="2 3" key="1">
    <citation type="journal article" date="2008" name="Nature">
        <title>The Phaeodactylum genome reveals the evolutionary history of diatom genomes.</title>
        <authorList>
            <person name="Bowler C."/>
            <person name="Allen A.E."/>
            <person name="Badger J.H."/>
            <person name="Grimwood J."/>
            <person name="Jabbari K."/>
            <person name="Kuo A."/>
            <person name="Maheswari U."/>
            <person name="Martens C."/>
            <person name="Maumus F."/>
            <person name="Otillar R.P."/>
            <person name="Rayko E."/>
            <person name="Salamov A."/>
            <person name="Vandepoele K."/>
            <person name="Beszteri B."/>
            <person name="Gruber A."/>
            <person name="Heijde M."/>
            <person name="Katinka M."/>
            <person name="Mock T."/>
            <person name="Valentin K."/>
            <person name="Verret F."/>
            <person name="Berges J.A."/>
            <person name="Brownlee C."/>
            <person name="Cadoret J.P."/>
            <person name="Chiovitti A."/>
            <person name="Choi C.J."/>
            <person name="Coesel S."/>
            <person name="De Martino A."/>
            <person name="Detter J.C."/>
            <person name="Durkin C."/>
            <person name="Falciatore A."/>
            <person name="Fournet J."/>
            <person name="Haruta M."/>
            <person name="Huysman M.J."/>
            <person name="Jenkins B.D."/>
            <person name="Jiroutova K."/>
            <person name="Jorgensen R.E."/>
            <person name="Joubert Y."/>
            <person name="Kaplan A."/>
            <person name="Kroger N."/>
            <person name="Kroth P.G."/>
            <person name="La Roche J."/>
            <person name="Lindquist E."/>
            <person name="Lommer M."/>
            <person name="Martin-Jezequel V."/>
            <person name="Lopez P.J."/>
            <person name="Lucas S."/>
            <person name="Mangogna M."/>
            <person name="McGinnis K."/>
            <person name="Medlin L.K."/>
            <person name="Montsant A."/>
            <person name="Oudot-Le Secq M.P."/>
            <person name="Napoli C."/>
            <person name="Obornik M."/>
            <person name="Parker M.S."/>
            <person name="Petit J.L."/>
            <person name="Porcel B.M."/>
            <person name="Poulsen N."/>
            <person name="Robison M."/>
            <person name="Rychlewski L."/>
            <person name="Rynearson T.A."/>
            <person name="Schmutz J."/>
            <person name="Shapiro H."/>
            <person name="Siaut M."/>
            <person name="Stanley M."/>
            <person name="Sussman M.R."/>
            <person name="Taylor A.R."/>
            <person name="Vardi A."/>
            <person name="von Dassow P."/>
            <person name="Vyverman W."/>
            <person name="Willis A."/>
            <person name="Wyrwicz L.S."/>
            <person name="Rokhsar D.S."/>
            <person name="Weissenbach J."/>
            <person name="Armbrust E.V."/>
            <person name="Green B.R."/>
            <person name="Van de Peer Y."/>
            <person name="Grigoriev I.V."/>
        </authorList>
    </citation>
    <scope>NUCLEOTIDE SEQUENCE [LARGE SCALE GENOMIC DNA]</scope>
    <source>
        <strain evidence="2 3">CCAP 1055/1</strain>
    </source>
</reference>
<evidence type="ECO:0000313" key="2">
    <source>
        <dbReference type="EMBL" id="EEC44081.1"/>
    </source>
</evidence>
<name>B7GBA0_PHATC</name>
<proteinExistence type="predicted"/>
<reference evidence="3" key="2">
    <citation type="submission" date="2008-08" db="EMBL/GenBank/DDBJ databases">
        <authorList>
            <consortium name="Diatom Consortium"/>
            <person name="Grigoriev I."/>
            <person name="Grimwood J."/>
            <person name="Kuo A."/>
            <person name="Otillar R.P."/>
            <person name="Salamov A."/>
            <person name="Detter J.C."/>
            <person name="Lindquist E."/>
            <person name="Shapiro H."/>
            <person name="Lucas S."/>
            <person name="Glavina del Rio T."/>
            <person name="Pitluck S."/>
            <person name="Rokhsar D."/>
            <person name="Bowler C."/>
        </authorList>
    </citation>
    <scope>GENOME REANNOTATION</scope>
    <source>
        <strain evidence="3">CCAP 1055/1</strain>
    </source>
</reference>
<gene>
    <name evidence="2" type="ORF">PHATRDRAFT_40382</name>
</gene>
<sequence>MLYHRLLQPDSGIIDGSVCSLSELEESLTLHLMWRLQFTLFLELLHLTTPAYLSLNLYSQALTIPRHRRAVESNASRNVRLTTGLSLKGSEGTAKEVAIYQGKVIRVAAKKFELDGSKPSSKYYTTRKKARERLFVSEDGVINDYNHYRTTALKSSGDRALSILTYDVMNLLRAHQYPVEDGDLGENILVDGVTFDFFEPGRRYQFGEENGVVAEIVEHMMPCANLCKLPYINDERMEPVERIEKCKALLNILNQDVGLRGWYARVVQEGSIAARSAVVRLK</sequence>
<feature type="domain" description="MOSC" evidence="1">
    <location>
        <begin position="128"/>
        <end position="281"/>
    </location>
</feature>
<dbReference type="PROSITE" id="PS51340">
    <property type="entry name" value="MOSC"/>
    <property type="match status" value="1"/>
</dbReference>
<dbReference type="HOGENOM" id="CLU_988533_0_0_1"/>
<dbReference type="OrthoDB" id="5390at2759"/>
<dbReference type="eggNOG" id="ENOG502SNW3">
    <property type="taxonomic scope" value="Eukaryota"/>
</dbReference>
<dbReference type="InParanoid" id="B7GBA0"/>
<protein>
    <recommendedName>
        <fullName evidence="1">MOSC domain-containing protein</fullName>
    </recommendedName>
</protein>
<dbReference type="SUPFAM" id="SSF50800">
    <property type="entry name" value="PK beta-barrel domain-like"/>
    <property type="match status" value="1"/>
</dbReference>
<dbReference type="InterPro" id="IPR005302">
    <property type="entry name" value="MoCF_Sase_C"/>
</dbReference>
<dbReference type="AlphaFoldDB" id="B7GBA0"/>
<dbReference type="KEGG" id="pti:PHATRDRAFT_40382"/>
<dbReference type="GO" id="GO:0030151">
    <property type="term" value="F:molybdenum ion binding"/>
    <property type="evidence" value="ECO:0007669"/>
    <property type="project" value="InterPro"/>
</dbReference>